<organism evidence="2 3">
    <name type="scientific">Nothocercus julius</name>
    <dbReference type="NCBI Taxonomy" id="2585813"/>
    <lineage>
        <taxon>Eukaryota</taxon>
        <taxon>Metazoa</taxon>
        <taxon>Chordata</taxon>
        <taxon>Craniata</taxon>
        <taxon>Vertebrata</taxon>
        <taxon>Euteleostomi</taxon>
        <taxon>Archelosauria</taxon>
        <taxon>Archosauria</taxon>
        <taxon>Dinosauria</taxon>
        <taxon>Saurischia</taxon>
        <taxon>Theropoda</taxon>
        <taxon>Coelurosauria</taxon>
        <taxon>Aves</taxon>
        <taxon>Palaeognathae</taxon>
        <taxon>Tinamiformes</taxon>
        <taxon>Tinamidae</taxon>
        <taxon>Nothocercus</taxon>
    </lineage>
</organism>
<reference evidence="2 3" key="1">
    <citation type="submission" date="2019-09" db="EMBL/GenBank/DDBJ databases">
        <title>Bird 10,000 Genomes (B10K) Project - Family phase.</title>
        <authorList>
            <person name="Zhang G."/>
        </authorList>
    </citation>
    <scope>NUCLEOTIDE SEQUENCE [LARGE SCALE GENOMIC DNA]</scope>
    <source>
        <strain evidence="2">B10K-MSB-01</strain>
    </source>
</reference>
<dbReference type="PANTHER" id="PTHR28584">
    <property type="entry name" value="FAMILY WITH SEQUENCE SIMILARITY 228 MEMBER A"/>
    <property type="match status" value="1"/>
</dbReference>
<dbReference type="InterPro" id="IPR040046">
    <property type="entry name" value="FAM228"/>
</dbReference>
<keyword evidence="3" id="KW-1185">Reference proteome</keyword>
<comment type="caution">
    <text evidence="2">The sequence shown here is derived from an EMBL/GenBank/DDBJ whole genome shotgun (WGS) entry which is preliminary data.</text>
</comment>
<dbReference type="OrthoDB" id="9905773at2759"/>
<accession>A0A7K7W8H3</accession>
<comment type="similarity">
    <text evidence="1">Belongs to the FAM228 family.</text>
</comment>
<evidence type="ECO:0000313" key="2">
    <source>
        <dbReference type="EMBL" id="NXA49221.1"/>
    </source>
</evidence>
<evidence type="ECO:0000313" key="3">
    <source>
        <dbReference type="Proteomes" id="UP000531559"/>
    </source>
</evidence>
<dbReference type="Proteomes" id="UP000531559">
    <property type="component" value="Unassembled WGS sequence"/>
</dbReference>
<protein>
    <submittedName>
        <fullName evidence="2">F228B protein</fullName>
    </submittedName>
</protein>
<name>A0A7K7W8H3_9AVES</name>
<proteinExistence type="inferred from homology"/>
<dbReference type="EMBL" id="VZSV01000056">
    <property type="protein sequence ID" value="NXA49221.1"/>
    <property type="molecule type" value="Genomic_DNA"/>
</dbReference>
<feature type="non-terminal residue" evidence="2">
    <location>
        <position position="239"/>
    </location>
</feature>
<dbReference type="PANTHER" id="PTHR28584:SF1">
    <property type="entry name" value="PROTEIN FAM228B"/>
    <property type="match status" value="1"/>
</dbReference>
<feature type="non-terminal residue" evidence="2">
    <location>
        <position position="1"/>
    </location>
</feature>
<dbReference type="AlphaFoldDB" id="A0A7K7W8H3"/>
<evidence type="ECO:0000256" key="1">
    <source>
        <dbReference type="ARBA" id="ARBA00007753"/>
    </source>
</evidence>
<sequence>KSVQRFSSAPVKSSTANTFGCSACLGKKNTTRDRLTQRDFHHVKAEHEESRDIIACAQSILEREDYFAREVDRYLRHSDFLHLRKKEILYKKWLGDVSEPLLQKIEEKVDSKLSEEIRKRNEEQLSLYIDYCNKKGYAALDTYNPSEYDPFFLKTCTDCWKVSIPALQDPLLKDMQRNLTEKGIIKQCETGRLCSSRDLNDLSRAELPLLPLSRQHVDAAEWLKILHAYIASEVHQRKR</sequence>
<gene>
    <name evidence="2" type="primary">Fam228b</name>
    <name evidence="2" type="ORF">NOTJUL_R02243</name>
</gene>